<dbReference type="EMBL" id="JBFTWV010000001">
    <property type="protein sequence ID" value="KAL2801064.1"/>
    <property type="molecule type" value="Genomic_DNA"/>
</dbReference>
<sequence>MAASLQTSLSQALDFNLAPSCTPQISVLFSSDVEFGSVSVGGYVASAMAKYALHYASHHPKLQDQVDLHSATVQFYRPVCPTSVTTMTLRELNISKAIITDPSIEGITLQTGWRLSPEARQVDLAKLATDSDPNWTSYHCAFYPDGFRRGHSYAKTHIHRTWPAEISFLEQWVKPGWDCLPHGSGPPDSNDNARWTDEMLQFVADMALPIQENFLPHEDGQPLPMGSNWRALPDDGSREFPGEKLVNATVTLCTEIKQKLPAQGRIVDGWIDLKVLVFGECMGLVAISHQTVVLVPAAAKIRRE</sequence>
<comment type="caution">
    <text evidence="1">The sequence shown here is derived from an EMBL/GenBank/DDBJ whole genome shotgun (WGS) entry which is preliminary data.</text>
</comment>
<evidence type="ECO:0000313" key="2">
    <source>
        <dbReference type="Proteomes" id="UP001610563"/>
    </source>
</evidence>
<dbReference type="InterPro" id="IPR052389">
    <property type="entry name" value="Sec_Metab_Biosynth-Assoc"/>
</dbReference>
<dbReference type="PANTHER" id="PTHR38110:SF1">
    <property type="entry name" value="THIOESTERASE DOMAIN-CONTAINING PROTEIN"/>
    <property type="match status" value="1"/>
</dbReference>
<dbReference type="Proteomes" id="UP001610563">
    <property type="component" value="Unassembled WGS sequence"/>
</dbReference>
<name>A0ABR4GPS5_9EURO</name>
<dbReference type="PANTHER" id="PTHR38110">
    <property type="entry name" value="CHROMOSOME 23, WHOLE GENOME SHOTGUN SEQUENCE"/>
    <property type="match status" value="1"/>
</dbReference>
<keyword evidence="2" id="KW-1185">Reference proteome</keyword>
<gene>
    <name evidence="1" type="ORF">BJX66DRAFT_321033</name>
</gene>
<accession>A0ABR4GPS5</accession>
<reference evidence="1 2" key="1">
    <citation type="submission" date="2024-07" db="EMBL/GenBank/DDBJ databases">
        <title>Section-level genome sequencing and comparative genomics of Aspergillus sections Usti and Cavernicolus.</title>
        <authorList>
            <consortium name="Lawrence Berkeley National Laboratory"/>
            <person name="Nybo J.L."/>
            <person name="Vesth T.C."/>
            <person name="Theobald S."/>
            <person name="Frisvad J.C."/>
            <person name="Larsen T.O."/>
            <person name="Kjaerboelling I."/>
            <person name="Rothschild-Mancinelli K."/>
            <person name="Lyhne E.K."/>
            <person name="Kogle M.E."/>
            <person name="Barry K."/>
            <person name="Clum A."/>
            <person name="Na H."/>
            <person name="Ledsgaard L."/>
            <person name="Lin J."/>
            <person name="Lipzen A."/>
            <person name="Kuo A."/>
            <person name="Riley R."/>
            <person name="Mondo S."/>
            <person name="Labutti K."/>
            <person name="Haridas S."/>
            <person name="Pangalinan J."/>
            <person name="Salamov A.A."/>
            <person name="Simmons B.A."/>
            <person name="Magnuson J.K."/>
            <person name="Chen J."/>
            <person name="Drula E."/>
            <person name="Henrissat B."/>
            <person name="Wiebenga A."/>
            <person name="Lubbers R.J."/>
            <person name="Gomes A.C."/>
            <person name="Makela M.R."/>
            <person name="Stajich J."/>
            <person name="Grigoriev I.V."/>
            <person name="Mortensen U.H."/>
            <person name="De Vries R.P."/>
            <person name="Baker S.E."/>
            <person name="Andersen M.R."/>
        </authorList>
    </citation>
    <scope>NUCLEOTIDE SEQUENCE [LARGE SCALE GENOMIC DNA]</scope>
    <source>
        <strain evidence="1 2">CBS 209.92</strain>
    </source>
</reference>
<evidence type="ECO:0000313" key="1">
    <source>
        <dbReference type="EMBL" id="KAL2801064.1"/>
    </source>
</evidence>
<protein>
    <recommendedName>
        <fullName evidence="3">Thioesterase family protein</fullName>
    </recommendedName>
</protein>
<evidence type="ECO:0008006" key="3">
    <source>
        <dbReference type="Google" id="ProtNLM"/>
    </source>
</evidence>
<organism evidence="1 2">
    <name type="scientific">Aspergillus keveii</name>
    <dbReference type="NCBI Taxonomy" id="714993"/>
    <lineage>
        <taxon>Eukaryota</taxon>
        <taxon>Fungi</taxon>
        <taxon>Dikarya</taxon>
        <taxon>Ascomycota</taxon>
        <taxon>Pezizomycotina</taxon>
        <taxon>Eurotiomycetes</taxon>
        <taxon>Eurotiomycetidae</taxon>
        <taxon>Eurotiales</taxon>
        <taxon>Aspergillaceae</taxon>
        <taxon>Aspergillus</taxon>
        <taxon>Aspergillus subgen. Nidulantes</taxon>
    </lineage>
</organism>
<proteinExistence type="predicted"/>